<feature type="repeat" description="TPR" evidence="3">
    <location>
        <begin position="110"/>
        <end position="143"/>
    </location>
</feature>
<dbReference type="Gene3D" id="1.25.40.10">
    <property type="entry name" value="Tetratricopeptide repeat domain"/>
    <property type="match status" value="2"/>
</dbReference>
<dbReference type="InterPro" id="IPR050498">
    <property type="entry name" value="Ycf3"/>
</dbReference>
<gene>
    <name evidence="4" type="ORF">EV672_10985</name>
</gene>
<accession>A0A4R6R5Z5</accession>
<dbReference type="InterPro" id="IPR019734">
    <property type="entry name" value="TPR_rpt"/>
</dbReference>
<dbReference type="SMART" id="SM00028">
    <property type="entry name" value="TPR"/>
    <property type="match status" value="5"/>
</dbReference>
<dbReference type="RefSeq" id="WP_133610603.1">
    <property type="nucleotide sequence ID" value="NZ_SNXW01000009.1"/>
</dbReference>
<dbReference type="Gene3D" id="3.40.50.2000">
    <property type="entry name" value="Glycogen Phosphorylase B"/>
    <property type="match status" value="1"/>
</dbReference>
<keyword evidence="2 3" id="KW-0802">TPR repeat</keyword>
<keyword evidence="5" id="KW-1185">Reference proteome</keyword>
<dbReference type="PANTHER" id="PTHR44858">
    <property type="entry name" value="TETRATRICOPEPTIDE REPEAT PROTEIN 6"/>
    <property type="match status" value="1"/>
</dbReference>
<reference evidence="4 5" key="1">
    <citation type="submission" date="2019-03" db="EMBL/GenBank/DDBJ databases">
        <title>Genomic Encyclopedia of Type Strains, Phase IV (KMG-IV): sequencing the most valuable type-strain genomes for metagenomic binning, comparative biology and taxonomic classification.</title>
        <authorList>
            <person name="Goeker M."/>
        </authorList>
    </citation>
    <scope>NUCLEOTIDE SEQUENCE [LARGE SCALE GENOMIC DNA]</scope>
    <source>
        <strain evidence="4 5">DSM 11901</strain>
    </source>
</reference>
<dbReference type="EMBL" id="SNXW01000009">
    <property type="protein sequence ID" value="TDP81045.1"/>
    <property type="molecule type" value="Genomic_DNA"/>
</dbReference>
<name>A0A4R6R5Z5_9BURK</name>
<feature type="repeat" description="TPR" evidence="3">
    <location>
        <begin position="144"/>
        <end position="177"/>
    </location>
</feature>
<protein>
    <submittedName>
        <fullName evidence="4">Tetratricopeptide repeat protein</fullName>
    </submittedName>
</protein>
<evidence type="ECO:0000313" key="4">
    <source>
        <dbReference type="EMBL" id="TDP81045.1"/>
    </source>
</evidence>
<evidence type="ECO:0000313" key="5">
    <source>
        <dbReference type="Proteomes" id="UP000294593"/>
    </source>
</evidence>
<sequence length="491" mass="53470">MTTGARSADALFQAGLNCLSRRAWTQAAQAFAQTLAAQPKHMPALLTAGQLALQMGDAALAVSLLTRLIKLAPRHTDALNARGAAQLALREPALALLNFEKVAELQPRADFAHANRGLALLAMHRPADALAAFDQALALRPDNAQSHGNRGNALSRLHRWDEAIAAFEAALALQPDLHLARWNIGMTQLRLGQWHSGWQHSEARLDLFAAQGWQAPSAAPRWATGMPLAGRRLLVHSEQGLGDTLQFGRFVPLLQAMGAQVVFEVQAPLQGLISAALPNTEVVARGQPLPPHDLQCPLMSLPLALCTDASGLPPPLAVQPDAARLNHWQTRLGPRDRPRVGVVWSGNPQQSDDIHRSIPLTTLLPALHPGIEWISLQQEVRPWDEAAMRSGHLQQEQQLRHFGSELQSFDDTAALCAHMDLVVSVCTSVAHLAGSMGKPLWLLAAHTADWRWLTEREDSPWYPGARIFRQAQAGDWSGVLHRVSAALDGMR</sequence>
<dbReference type="SUPFAM" id="SSF53756">
    <property type="entry name" value="UDP-Glycosyltransferase/glycogen phosphorylase"/>
    <property type="match status" value="1"/>
</dbReference>
<dbReference type="Proteomes" id="UP000294593">
    <property type="component" value="Unassembled WGS sequence"/>
</dbReference>
<dbReference type="PROSITE" id="PS50005">
    <property type="entry name" value="TPR"/>
    <property type="match status" value="2"/>
</dbReference>
<comment type="caution">
    <text evidence="4">The sequence shown here is derived from an EMBL/GenBank/DDBJ whole genome shotgun (WGS) entry which is preliminary data.</text>
</comment>
<dbReference type="SUPFAM" id="SSF48452">
    <property type="entry name" value="TPR-like"/>
    <property type="match status" value="1"/>
</dbReference>
<organism evidence="4 5">
    <name type="scientific">Aquabacterium commune</name>
    <dbReference type="NCBI Taxonomy" id="70586"/>
    <lineage>
        <taxon>Bacteria</taxon>
        <taxon>Pseudomonadati</taxon>
        <taxon>Pseudomonadota</taxon>
        <taxon>Betaproteobacteria</taxon>
        <taxon>Burkholderiales</taxon>
        <taxon>Aquabacterium</taxon>
    </lineage>
</organism>
<evidence type="ECO:0000256" key="3">
    <source>
        <dbReference type="PROSITE-ProRule" id="PRU00339"/>
    </source>
</evidence>
<dbReference type="AlphaFoldDB" id="A0A4R6R5Z5"/>
<dbReference type="InterPro" id="IPR011990">
    <property type="entry name" value="TPR-like_helical_dom_sf"/>
</dbReference>
<dbReference type="PANTHER" id="PTHR44858:SF1">
    <property type="entry name" value="UDP-N-ACETYLGLUCOSAMINE--PEPTIDE N-ACETYLGLUCOSAMINYLTRANSFERASE SPINDLY-RELATED"/>
    <property type="match status" value="1"/>
</dbReference>
<evidence type="ECO:0000256" key="1">
    <source>
        <dbReference type="ARBA" id="ARBA00022737"/>
    </source>
</evidence>
<dbReference type="Pfam" id="PF13432">
    <property type="entry name" value="TPR_16"/>
    <property type="match status" value="2"/>
</dbReference>
<evidence type="ECO:0000256" key="2">
    <source>
        <dbReference type="ARBA" id="ARBA00022803"/>
    </source>
</evidence>
<dbReference type="OrthoDB" id="9814129at2"/>
<proteinExistence type="predicted"/>
<keyword evidence="1" id="KW-0677">Repeat</keyword>